<sequence length="109" mass="12561">MITEGRYAAQNTFITFVPFAMMNQALPQKAQLEFRKRMRVKNYSIYKVYQKLVIQFQGTHKNCPKGSNAYILPKAIHRFGAQINGIVTKAKSSFENITTIIKSFMSFET</sequence>
<evidence type="ECO:0000313" key="2">
    <source>
        <dbReference type="Proteomes" id="UP000055024"/>
    </source>
</evidence>
<evidence type="ECO:0000313" key="1">
    <source>
        <dbReference type="EMBL" id="KRZ10879.1"/>
    </source>
</evidence>
<organism evidence="1 2">
    <name type="scientific">Trichinella zimbabwensis</name>
    <dbReference type="NCBI Taxonomy" id="268475"/>
    <lineage>
        <taxon>Eukaryota</taxon>
        <taxon>Metazoa</taxon>
        <taxon>Ecdysozoa</taxon>
        <taxon>Nematoda</taxon>
        <taxon>Enoplea</taxon>
        <taxon>Dorylaimia</taxon>
        <taxon>Trichinellida</taxon>
        <taxon>Trichinellidae</taxon>
        <taxon>Trichinella</taxon>
    </lineage>
</organism>
<protein>
    <submittedName>
        <fullName evidence="1">Uncharacterized protein</fullName>
    </submittedName>
</protein>
<comment type="caution">
    <text evidence="1">The sequence shown here is derived from an EMBL/GenBank/DDBJ whole genome shotgun (WGS) entry which is preliminary data.</text>
</comment>
<gene>
    <name evidence="1" type="ORF">T11_1350</name>
</gene>
<dbReference type="OrthoDB" id="10556231at2759"/>
<name>A0A0V1HKU0_9BILA</name>
<keyword evidence="2" id="KW-1185">Reference proteome</keyword>
<proteinExistence type="predicted"/>
<dbReference type="AlphaFoldDB" id="A0A0V1HKU0"/>
<dbReference type="Proteomes" id="UP000055024">
    <property type="component" value="Unassembled WGS sequence"/>
</dbReference>
<reference evidence="1 2" key="1">
    <citation type="submission" date="2015-01" db="EMBL/GenBank/DDBJ databases">
        <title>Evolution of Trichinella species and genotypes.</title>
        <authorList>
            <person name="Korhonen P.K."/>
            <person name="Edoardo P."/>
            <person name="Giuseppe L.R."/>
            <person name="Gasser R.B."/>
        </authorList>
    </citation>
    <scope>NUCLEOTIDE SEQUENCE [LARGE SCALE GENOMIC DNA]</scope>
    <source>
        <strain evidence="1">ISS1029</strain>
    </source>
</reference>
<accession>A0A0V1HKU0</accession>
<dbReference type="EMBL" id="JYDP01000055">
    <property type="protein sequence ID" value="KRZ10879.1"/>
    <property type="molecule type" value="Genomic_DNA"/>
</dbReference>